<dbReference type="Proteomes" id="UP001183414">
    <property type="component" value="Unassembled WGS sequence"/>
</dbReference>
<sequence>MAKTYGRKVAAGIASAVFLAVMCGSSAYAASGPDGGGGEVRRIHTVRVTAAAPAEARQTDEGVFFTARPVALCPPGHVVTGGGIGDIPDEGVRIVGSDGPTDDGRGWKAVLGATEEGEMRAVTAICVRGTTSRG</sequence>
<name>A0ABU2NNI1_9ACTN</name>
<protein>
    <submittedName>
        <fullName evidence="2">Uncharacterized protein</fullName>
    </submittedName>
</protein>
<keyword evidence="3" id="KW-1185">Reference proteome</keyword>
<feature type="chain" id="PRO_5045410609" evidence="1">
    <location>
        <begin position="30"/>
        <end position="134"/>
    </location>
</feature>
<gene>
    <name evidence="2" type="ORF">RM572_00255</name>
</gene>
<accession>A0ABU2NNI1</accession>
<proteinExistence type="predicted"/>
<evidence type="ECO:0000313" key="2">
    <source>
        <dbReference type="EMBL" id="MDT0377208.1"/>
    </source>
</evidence>
<comment type="caution">
    <text evidence="2">The sequence shown here is derived from an EMBL/GenBank/DDBJ whole genome shotgun (WGS) entry which is preliminary data.</text>
</comment>
<evidence type="ECO:0000256" key="1">
    <source>
        <dbReference type="SAM" id="SignalP"/>
    </source>
</evidence>
<evidence type="ECO:0000313" key="3">
    <source>
        <dbReference type="Proteomes" id="UP001183414"/>
    </source>
</evidence>
<dbReference type="EMBL" id="JAVREQ010000001">
    <property type="protein sequence ID" value="MDT0377208.1"/>
    <property type="molecule type" value="Genomic_DNA"/>
</dbReference>
<dbReference type="RefSeq" id="WP_311671214.1">
    <property type="nucleotide sequence ID" value="NZ_JAVREQ010000001.1"/>
</dbReference>
<keyword evidence="1" id="KW-0732">Signal</keyword>
<organism evidence="2 3">
    <name type="scientific">Streptomyces hazeniae</name>
    <dbReference type="NCBI Taxonomy" id="3075538"/>
    <lineage>
        <taxon>Bacteria</taxon>
        <taxon>Bacillati</taxon>
        <taxon>Actinomycetota</taxon>
        <taxon>Actinomycetes</taxon>
        <taxon>Kitasatosporales</taxon>
        <taxon>Streptomycetaceae</taxon>
        <taxon>Streptomyces</taxon>
    </lineage>
</organism>
<feature type="signal peptide" evidence="1">
    <location>
        <begin position="1"/>
        <end position="29"/>
    </location>
</feature>
<reference evidence="3" key="1">
    <citation type="submission" date="2023-07" db="EMBL/GenBank/DDBJ databases">
        <title>30 novel species of actinomycetes from the DSMZ collection.</title>
        <authorList>
            <person name="Nouioui I."/>
        </authorList>
    </citation>
    <scope>NUCLEOTIDE SEQUENCE [LARGE SCALE GENOMIC DNA]</scope>
    <source>
        <strain evidence="3">DSM 42041</strain>
    </source>
</reference>